<dbReference type="AlphaFoldDB" id="A0A934MBG6"/>
<sequence>MPDLSLAAVARLLERPDLRRAQTPHDAGILLVAGDIPGDAAEALGRVQDQVPRPRSTVTWTDQPDIADVLRDACQAVCSGERDEDDSSPDAPPNTWKGIGPHGQGGKEMMGGTPYGRPMAMKGPNLRDGLQVDRSTARLPSRCPAPC</sequence>
<evidence type="ECO:0000313" key="3">
    <source>
        <dbReference type="Proteomes" id="UP000642488"/>
    </source>
</evidence>
<feature type="region of interest" description="Disordered" evidence="1">
    <location>
        <begin position="77"/>
        <end position="147"/>
    </location>
</feature>
<reference evidence="2" key="1">
    <citation type="submission" date="2020-12" db="EMBL/GenBank/DDBJ databases">
        <title>Bacterial taxonomy.</title>
        <authorList>
            <person name="Pan X."/>
        </authorList>
    </citation>
    <scope>NUCLEOTIDE SEQUENCE</scope>
    <source>
        <strain evidence="2">KCTC 52957</strain>
    </source>
</reference>
<evidence type="ECO:0000256" key="1">
    <source>
        <dbReference type="SAM" id="MobiDB-lite"/>
    </source>
</evidence>
<feature type="compositionally biased region" description="Gly residues" evidence="1">
    <location>
        <begin position="100"/>
        <end position="109"/>
    </location>
</feature>
<dbReference type="Proteomes" id="UP000642488">
    <property type="component" value="Unassembled WGS sequence"/>
</dbReference>
<organism evidence="2 3">
    <name type="scientific">Palleronia pontilimi</name>
    <dbReference type="NCBI Taxonomy" id="1964209"/>
    <lineage>
        <taxon>Bacteria</taxon>
        <taxon>Pseudomonadati</taxon>
        <taxon>Pseudomonadota</taxon>
        <taxon>Alphaproteobacteria</taxon>
        <taxon>Rhodobacterales</taxon>
        <taxon>Roseobacteraceae</taxon>
        <taxon>Palleronia</taxon>
    </lineage>
</organism>
<gene>
    <name evidence="2" type="ORF">ILP92_01825</name>
</gene>
<dbReference type="SUPFAM" id="SSF56770">
    <property type="entry name" value="HydA/Nqo6-like"/>
    <property type="match status" value="1"/>
</dbReference>
<protein>
    <submittedName>
        <fullName evidence="2">Uncharacterized protein</fullName>
    </submittedName>
</protein>
<dbReference type="RefSeq" id="WP_198914650.1">
    <property type="nucleotide sequence ID" value="NZ_JAEKPD010000001.1"/>
</dbReference>
<proteinExistence type="predicted"/>
<evidence type="ECO:0000313" key="2">
    <source>
        <dbReference type="EMBL" id="MBJ3761490.1"/>
    </source>
</evidence>
<dbReference type="EMBL" id="JAEKPD010000001">
    <property type="protein sequence ID" value="MBJ3761490.1"/>
    <property type="molecule type" value="Genomic_DNA"/>
</dbReference>
<name>A0A934MBG6_9RHOB</name>
<keyword evidence="3" id="KW-1185">Reference proteome</keyword>
<accession>A0A934MBG6</accession>
<comment type="caution">
    <text evidence="2">The sequence shown here is derived from an EMBL/GenBank/DDBJ whole genome shotgun (WGS) entry which is preliminary data.</text>
</comment>